<evidence type="ECO:0000256" key="2">
    <source>
        <dbReference type="ARBA" id="ARBA00000909"/>
    </source>
</evidence>
<dbReference type="Proteomes" id="UP000017184">
    <property type="component" value="Chromosome"/>
</dbReference>
<evidence type="ECO:0000256" key="10">
    <source>
        <dbReference type="ARBA" id="ARBA00023027"/>
    </source>
</evidence>
<keyword evidence="23" id="KW-1185">Reference proteome</keyword>
<evidence type="ECO:0000256" key="17">
    <source>
        <dbReference type="HAMAP-Rule" id="MF_01965"/>
    </source>
</evidence>
<feature type="binding site" evidence="18">
    <location>
        <position position="159"/>
    </location>
    <ligand>
        <name>(6S)-NADPHX</name>
        <dbReference type="ChEBI" id="CHEBI:64076"/>
    </ligand>
</feature>
<evidence type="ECO:0000256" key="16">
    <source>
        <dbReference type="ARBA" id="ARBA00049209"/>
    </source>
</evidence>
<keyword evidence="11 18" id="KW-0413">Isomerase</keyword>
<keyword evidence="8 17" id="KW-0521">NADP</keyword>
<dbReference type="GO" id="GO:0005524">
    <property type="term" value="F:ATP binding"/>
    <property type="evidence" value="ECO:0007669"/>
    <property type="project" value="UniProtKB-UniRule"/>
</dbReference>
<evidence type="ECO:0000256" key="14">
    <source>
        <dbReference type="ARBA" id="ARBA00025153"/>
    </source>
</evidence>
<accession>U5N870</accession>
<dbReference type="KEGG" id="cbx:Cenrod_0226"/>
<keyword evidence="10 17" id="KW-0520">NAD</keyword>
<dbReference type="InterPro" id="IPR000631">
    <property type="entry name" value="CARKD"/>
</dbReference>
<evidence type="ECO:0000256" key="18">
    <source>
        <dbReference type="HAMAP-Rule" id="MF_01966"/>
    </source>
</evidence>
<dbReference type="CDD" id="cd01171">
    <property type="entry name" value="YXKO-related"/>
    <property type="match status" value="1"/>
</dbReference>
<comment type="similarity">
    <text evidence="17">Belongs to the NnrD/CARKD family.</text>
</comment>
<keyword evidence="22" id="KW-0808">Transferase</keyword>
<dbReference type="PATRIC" id="fig|946483.4.peg.225"/>
<dbReference type="SUPFAM" id="SSF53613">
    <property type="entry name" value="Ribokinase-like"/>
    <property type="match status" value="1"/>
</dbReference>
<dbReference type="EC" id="5.1.99.6" evidence="19"/>
<evidence type="ECO:0000256" key="6">
    <source>
        <dbReference type="ARBA" id="ARBA00022741"/>
    </source>
</evidence>
<protein>
    <recommendedName>
        <fullName evidence="19">Bifunctional NAD(P)H-hydrate repair enzyme</fullName>
    </recommendedName>
    <alternativeName>
        <fullName evidence="19">Nicotinamide nucleotide repair protein</fullName>
    </alternativeName>
    <domain>
        <recommendedName>
            <fullName evidence="19">ADP-dependent (S)-NAD(P)H-hydrate dehydratase</fullName>
            <ecNumber evidence="19">4.2.1.136</ecNumber>
        </recommendedName>
        <alternativeName>
            <fullName evidence="19">ADP-dependent NAD(P)HX dehydratase</fullName>
        </alternativeName>
    </domain>
    <domain>
        <recommendedName>
            <fullName evidence="19">NAD(P)H-hydrate epimerase</fullName>
            <ecNumber evidence="19">5.1.99.6</ecNumber>
        </recommendedName>
    </domain>
</protein>
<dbReference type="PANTHER" id="PTHR12592">
    <property type="entry name" value="ATP-DEPENDENT (S)-NAD(P)H-HYDRATE DEHYDRATASE FAMILY MEMBER"/>
    <property type="match status" value="1"/>
</dbReference>
<evidence type="ECO:0000256" key="13">
    <source>
        <dbReference type="ARBA" id="ARBA00023268"/>
    </source>
</evidence>
<dbReference type="PANTHER" id="PTHR12592:SF0">
    <property type="entry name" value="ATP-DEPENDENT (S)-NAD(P)H-HYDRATE DEHYDRATASE"/>
    <property type="match status" value="1"/>
</dbReference>
<evidence type="ECO:0000256" key="5">
    <source>
        <dbReference type="ARBA" id="ARBA00022723"/>
    </source>
</evidence>
<comment type="function">
    <text evidence="17">Catalyzes the dehydration of the S-form of NAD(P)HX at the expense of ADP, which is converted to AMP. Together with NAD(P)HX epimerase, which catalyzes the epimerization of the S- and R-forms, the enzyme allows the repair of both epimers of NAD(P)HX, a damaged form of NAD(P)H that is a result of enzymatic or heat-dependent hydration.</text>
</comment>
<dbReference type="eggNOG" id="COG0063">
    <property type="taxonomic scope" value="Bacteria"/>
</dbReference>
<dbReference type="GO" id="GO:0110051">
    <property type="term" value="P:metabolite repair"/>
    <property type="evidence" value="ECO:0007669"/>
    <property type="project" value="TreeGrafter"/>
</dbReference>
<feature type="binding site" evidence="17">
    <location>
        <begin position="413"/>
        <end position="417"/>
    </location>
    <ligand>
        <name>AMP</name>
        <dbReference type="ChEBI" id="CHEBI:456215"/>
    </ligand>
</feature>
<evidence type="ECO:0000256" key="3">
    <source>
        <dbReference type="ARBA" id="ARBA00006001"/>
    </source>
</evidence>
<evidence type="ECO:0000256" key="9">
    <source>
        <dbReference type="ARBA" id="ARBA00022958"/>
    </source>
</evidence>
<dbReference type="Gene3D" id="3.40.50.10260">
    <property type="entry name" value="YjeF N-terminal domain"/>
    <property type="match status" value="1"/>
</dbReference>
<evidence type="ECO:0000259" key="21">
    <source>
        <dbReference type="PROSITE" id="PS51385"/>
    </source>
</evidence>
<feature type="binding site" evidence="18">
    <location>
        <position position="125"/>
    </location>
    <ligand>
        <name>K(+)</name>
        <dbReference type="ChEBI" id="CHEBI:29103"/>
    </ligand>
</feature>
<dbReference type="GO" id="GO:0046496">
    <property type="term" value="P:nicotinamide nucleotide metabolic process"/>
    <property type="evidence" value="ECO:0007669"/>
    <property type="project" value="UniProtKB-UniRule"/>
</dbReference>
<keyword evidence="22" id="KW-0418">Kinase</keyword>
<comment type="cofactor">
    <cofactor evidence="17">
        <name>Mg(2+)</name>
        <dbReference type="ChEBI" id="CHEBI:18420"/>
    </cofactor>
</comment>
<dbReference type="EC" id="4.2.1.136" evidence="19"/>
<reference evidence="22 23" key="1">
    <citation type="journal article" date="2013" name="Genome Biol.">
        <title>Genomic analysis reveals key aspects of prokaryotic symbiosis in the phototrophic consortium "Chlorochromatium aggregatum".</title>
        <authorList>
            <person name="Liu Z."/>
            <person name="Muller J."/>
            <person name="Li T."/>
            <person name="Alvey R.M."/>
            <person name="Vogl K."/>
            <person name="Frigaard N.U."/>
            <person name="Rockwell N.C."/>
            <person name="Boyd E.S."/>
            <person name="Tomsho L.P."/>
            <person name="Schuster S.C."/>
            <person name="Henke P."/>
            <person name="Rohde M."/>
            <person name="Overmann J."/>
            <person name="Bryant D.A."/>
        </authorList>
    </citation>
    <scope>NUCLEOTIDE SEQUENCE [LARGE SCALE GENOMIC DNA]</scope>
    <source>
        <strain evidence="22">CR</strain>
    </source>
</reference>
<dbReference type="PIRSF" id="PIRSF017184">
    <property type="entry name" value="Nnr"/>
    <property type="match status" value="1"/>
</dbReference>
<proteinExistence type="inferred from homology"/>
<organism evidence="22 23">
    <name type="scientific">Candidatus Symbiobacter mobilis CR</name>
    <dbReference type="NCBI Taxonomy" id="946483"/>
    <lineage>
        <taxon>Bacteria</taxon>
        <taxon>Pseudomonadati</taxon>
        <taxon>Pseudomonadota</taxon>
        <taxon>Betaproteobacteria</taxon>
        <taxon>Burkholderiales</taxon>
        <taxon>Comamonadaceae</taxon>
    </lineage>
</organism>
<feature type="binding site" evidence="17">
    <location>
        <position position="322"/>
    </location>
    <ligand>
        <name>(6S)-NADPHX</name>
        <dbReference type="ChEBI" id="CHEBI:64076"/>
    </ligand>
</feature>
<evidence type="ECO:0000256" key="1">
    <source>
        <dbReference type="ARBA" id="ARBA00000013"/>
    </source>
</evidence>
<evidence type="ECO:0000256" key="15">
    <source>
        <dbReference type="ARBA" id="ARBA00048238"/>
    </source>
</evidence>
<dbReference type="Pfam" id="PF03853">
    <property type="entry name" value="YjeF_N"/>
    <property type="match status" value="1"/>
</dbReference>
<comment type="catalytic activity">
    <reaction evidence="16 17 19">
        <text>(6S)-NADPHX + ADP = AMP + phosphate + NADPH + H(+)</text>
        <dbReference type="Rhea" id="RHEA:32235"/>
        <dbReference type="ChEBI" id="CHEBI:15378"/>
        <dbReference type="ChEBI" id="CHEBI:43474"/>
        <dbReference type="ChEBI" id="CHEBI:57783"/>
        <dbReference type="ChEBI" id="CHEBI:64076"/>
        <dbReference type="ChEBI" id="CHEBI:456215"/>
        <dbReference type="ChEBI" id="CHEBI:456216"/>
        <dbReference type="EC" id="4.2.1.136"/>
    </reaction>
</comment>
<comment type="catalytic activity">
    <reaction evidence="2 18 19">
        <text>(6R)-NADPHX = (6S)-NADPHX</text>
        <dbReference type="Rhea" id="RHEA:32227"/>
        <dbReference type="ChEBI" id="CHEBI:64076"/>
        <dbReference type="ChEBI" id="CHEBI:64077"/>
        <dbReference type="EC" id="5.1.99.6"/>
    </reaction>
</comment>
<sequence length="497" mass="50760">MFPAGVHHSLPLYDVAATREIERRALDALPPHTLMRRAGLAVARLALAIAPHAQTFWIACGAGNNGGDGMEAATHLRAWGKDVVLTLLPHTRPLPADAQAALEHARSCGLAFAAAPPADFDVAIDGLLGIGARAIEPESALAPCIYALYGGHRPVLAIDVPSGLDANTGSCTAVCVRATHTLSLLTLKPGLFTGQGRDHAGQVWFDDLGVQAAHAEGISPCAQLAVPMPQSPRQHASHKGSFGDVLVIGGAAGMTGAAWLAATAALYNGAGRVIVGLLDPHATPASAPLPDLMVRPIDALMDMATDTAGQSATQRCIVCGCGGGEAIAALLERLLCTSTPLVLDADALRALAVSSTLQDAVRHRTQCGAHTVLTPHPREAALLLATTTAAVQSDRIACANALAQRLRCTVVLKGSGTLVAHPGHTPALLAVGNPRLAIAGTGDVLAGMIGARLAGSLAPYDAAIQAVHHHGTTADRWPADRPLTASALACTAPCATS</sequence>
<keyword evidence="6 17" id="KW-0547">Nucleotide-binding</keyword>
<name>U5N870_9BURK</name>
<keyword evidence="7 17" id="KW-0067">ATP-binding</keyword>
<dbReference type="InterPro" id="IPR036652">
    <property type="entry name" value="YjeF_N_dom_sf"/>
</dbReference>
<dbReference type="InterPro" id="IPR030677">
    <property type="entry name" value="Nnr"/>
</dbReference>
<dbReference type="STRING" id="946483.Cenrod_0226"/>
<evidence type="ECO:0000313" key="23">
    <source>
        <dbReference type="Proteomes" id="UP000017184"/>
    </source>
</evidence>
<dbReference type="eggNOG" id="COG0062">
    <property type="taxonomic scope" value="Bacteria"/>
</dbReference>
<dbReference type="OrthoDB" id="9806925at2"/>
<dbReference type="GO" id="GO:0052856">
    <property type="term" value="F:NAD(P)HX epimerase activity"/>
    <property type="evidence" value="ECO:0007669"/>
    <property type="project" value="UniProtKB-UniRule"/>
</dbReference>
<dbReference type="NCBIfam" id="TIGR00197">
    <property type="entry name" value="yjeF_nterm"/>
    <property type="match status" value="1"/>
</dbReference>
<feature type="binding site" evidence="17">
    <location>
        <position position="376"/>
    </location>
    <ligand>
        <name>(6S)-NADPHX</name>
        <dbReference type="ChEBI" id="CHEBI:64076"/>
    </ligand>
</feature>
<keyword evidence="5 18" id="KW-0479">Metal-binding</keyword>
<dbReference type="GO" id="GO:0052855">
    <property type="term" value="F:ADP-dependent NAD(P)H-hydrate dehydratase activity"/>
    <property type="evidence" value="ECO:0007669"/>
    <property type="project" value="UniProtKB-UniRule"/>
</dbReference>
<dbReference type="GO" id="GO:0046872">
    <property type="term" value="F:metal ion binding"/>
    <property type="evidence" value="ECO:0007669"/>
    <property type="project" value="UniProtKB-UniRule"/>
</dbReference>
<comment type="catalytic activity">
    <reaction evidence="15 17 19">
        <text>(6S)-NADHX + ADP = AMP + phosphate + NADH + H(+)</text>
        <dbReference type="Rhea" id="RHEA:32223"/>
        <dbReference type="ChEBI" id="CHEBI:15378"/>
        <dbReference type="ChEBI" id="CHEBI:43474"/>
        <dbReference type="ChEBI" id="CHEBI:57945"/>
        <dbReference type="ChEBI" id="CHEBI:64074"/>
        <dbReference type="ChEBI" id="CHEBI:456215"/>
        <dbReference type="ChEBI" id="CHEBI:456216"/>
        <dbReference type="EC" id="4.2.1.136"/>
    </reaction>
</comment>
<comment type="similarity">
    <text evidence="4 19">In the C-terminal section; belongs to the NnrD/CARKD family.</text>
</comment>
<comment type="subunit">
    <text evidence="17">Homotetramer.</text>
</comment>
<dbReference type="EMBL" id="CP004885">
    <property type="protein sequence ID" value="AGX86354.1"/>
    <property type="molecule type" value="Genomic_DNA"/>
</dbReference>
<feature type="binding site" evidence="17">
    <location>
        <position position="257"/>
    </location>
    <ligand>
        <name>(6S)-NADPHX</name>
        <dbReference type="ChEBI" id="CHEBI:64076"/>
    </ligand>
</feature>
<dbReference type="SUPFAM" id="SSF64153">
    <property type="entry name" value="YjeF N-terminal domain-like"/>
    <property type="match status" value="1"/>
</dbReference>
<feature type="domain" description="YjeF N-terminal" evidence="21">
    <location>
        <begin position="18"/>
        <end position="216"/>
    </location>
</feature>
<dbReference type="HOGENOM" id="CLU_024853_4_3_4"/>
<comment type="caution">
    <text evidence="18">Lacks conserved residue(s) required for the propagation of feature annotation.</text>
</comment>
<keyword evidence="12 17" id="KW-0456">Lyase</keyword>
<dbReference type="HAMAP" id="MF_01966">
    <property type="entry name" value="NADHX_epimerase"/>
    <property type="match status" value="1"/>
</dbReference>
<dbReference type="PROSITE" id="PS01050">
    <property type="entry name" value="YJEF_C_2"/>
    <property type="match status" value="1"/>
</dbReference>
<dbReference type="AlphaFoldDB" id="U5N870"/>
<evidence type="ECO:0000256" key="19">
    <source>
        <dbReference type="PIRNR" id="PIRNR017184"/>
    </source>
</evidence>
<dbReference type="PROSITE" id="PS51385">
    <property type="entry name" value="YJEF_N"/>
    <property type="match status" value="1"/>
</dbReference>
<feature type="binding site" evidence="18">
    <location>
        <begin position="64"/>
        <end position="68"/>
    </location>
    <ligand>
        <name>(6S)-NADPHX</name>
        <dbReference type="ChEBI" id="CHEBI:64076"/>
    </ligand>
</feature>
<keyword evidence="9 18" id="KW-0630">Potassium</keyword>
<feature type="domain" description="YjeF C-terminal" evidence="20">
    <location>
        <begin position="222"/>
        <end position="497"/>
    </location>
</feature>
<evidence type="ECO:0000256" key="4">
    <source>
        <dbReference type="ARBA" id="ARBA00009524"/>
    </source>
</evidence>
<dbReference type="InterPro" id="IPR017953">
    <property type="entry name" value="Carbohydrate_kinase_pred_CS"/>
</dbReference>
<evidence type="ECO:0000256" key="11">
    <source>
        <dbReference type="ARBA" id="ARBA00023235"/>
    </source>
</evidence>
<evidence type="ECO:0000313" key="22">
    <source>
        <dbReference type="EMBL" id="AGX86354.1"/>
    </source>
</evidence>
<comment type="catalytic activity">
    <reaction evidence="1 18 19">
        <text>(6R)-NADHX = (6S)-NADHX</text>
        <dbReference type="Rhea" id="RHEA:32215"/>
        <dbReference type="ChEBI" id="CHEBI:64074"/>
        <dbReference type="ChEBI" id="CHEBI:64075"/>
        <dbReference type="EC" id="5.1.99.6"/>
    </reaction>
</comment>
<comment type="function">
    <text evidence="14 19">Bifunctional enzyme that catalyzes the epimerization of the S- and R-forms of NAD(P)HX and the dehydration of the S-form of NAD(P)HX at the expense of ADP, which is converted to AMP. This allows the repair of both epimers of NAD(P)HX, a damaged form of NAD(P)H that is a result of enzymatic or heat-dependent hydration.</text>
</comment>
<dbReference type="InterPro" id="IPR004443">
    <property type="entry name" value="YjeF_N_dom"/>
</dbReference>
<dbReference type="InterPro" id="IPR029056">
    <property type="entry name" value="Ribokinase-like"/>
</dbReference>
<evidence type="ECO:0000259" key="20">
    <source>
        <dbReference type="PROSITE" id="PS51383"/>
    </source>
</evidence>
<dbReference type="Gene3D" id="3.40.1190.20">
    <property type="match status" value="1"/>
</dbReference>
<comment type="similarity">
    <text evidence="3 19">In the N-terminal section; belongs to the NnrE/AIBP family.</text>
</comment>
<gene>
    <name evidence="17" type="primary">nnrD</name>
    <name evidence="18" type="synonym">nnrE</name>
    <name evidence="22" type="ORF">Cenrod_0226</name>
</gene>
<dbReference type="NCBIfam" id="TIGR00196">
    <property type="entry name" value="yjeF_cterm"/>
    <property type="match status" value="1"/>
</dbReference>
<comment type="function">
    <text evidence="18">Catalyzes the epimerization of the S- and R-forms of NAD(P)HX, a damaged form of NAD(P)H that is a result of enzymatic or heat-dependent hydration. This is a prerequisite for the S-specific NAD(P)H-hydrate dehydratase to allow the repair of both epimers of NAD(P)HX.</text>
</comment>
<feature type="binding site" evidence="17">
    <location>
        <position position="443"/>
    </location>
    <ligand>
        <name>(6S)-NADPHX</name>
        <dbReference type="ChEBI" id="CHEBI:64076"/>
    </ligand>
</feature>
<dbReference type="PROSITE" id="PS51383">
    <property type="entry name" value="YJEF_C_3"/>
    <property type="match status" value="1"/>
</dbReference>
<evidence type="ECO:0000256" key="8">
    <source>
        <dbReference type="ARBA" id="ARBA00022857"/>
    </source>
</evidence>
<evidence type="ECO:0000256" key="7">
    <source>
        <dbReference type="ARBA" id="ARBA00022840"/>
    </source>
</evidence>
<evidence type="ECO:0000256" key="12">
    <source>
        <dbReference type="ARBA" id="ARBA00023239"/>
    </source>
</evidence>
<keyword evidence="13" id="KW-0511">Multifunctional enzyme</keyword>
<dbReference type="GO" id="GO:0016301">
    <property type="term" value="F:kinase activity"/>
    <property type="evidence" value="ECO:0007669"/>
    <property type="project" value="UniProtKB-KW"/>
</dbReference>
<feature type="binding site" evidence="18">
    <location>
        <position position="65"/>
    </location>
    <ligand>
        <name>K(+)</name>
        <dbReference type="ChEBI" id="CHEBI:29103"/>
    </ligand>
</feature>
<comment type="similarity">
    <text evidence="18">Belongs to the NnrE/AIBP family.</text>
</comment>
<dbReference type="RefSeq" id="WP_022771177.1">
    <property type="nucleotide sequence ID" value="NC_022576.1"/>
</dbReference>
<comment type="cofactor">
    <cofactor evidence="18 19">
        <name>K(+)</name>
        <dbReference type="ChEBI" id="CHEBI:29103"/>
    </cofactor>
    <text evidence="18 19">Binds 1 potassium ion per subunit.</text>
</comment>
<dbReference type="HAMAP" id="MF_01965">
    <property type="entry name" value="NADHX_dehydratase"/>
    <property type="match status" value="1"/>
</dbReference>
<feature type="binding site" evidence="18">
    <location>
        <position position="162"/>
    </location>
    <ligand>
        <name>K(+)</name>
        <dbReference type="ChEBI" id="CHEBI:29103"/>
    </ligand>
</feature>
<feature type="binding site" evidence="17">
    <location>
        <position position="442"/>
    </location>
    <ligand>
        <name>AMP</name>
        <dbReference type="ChEBI" id="CHEBI:456215"/>
    </ligand>
</feature>
<dbReference type="Pfam" id="PF01256">
    <property type="entry name" value="Carb_kinase"/>
    <property type="match status" value="1"/>
</dbReference>